<evidence type="ECO:0000313" key="1">
    <source>
        <dbReference type="EMBL" id="KAJ8617597.1"/>
    </source>
</evidence>
<dbReference type="Proteomes" id="UP001234297">
    <property type="component" value="Chromosome 4"/>
</dbReference>
<comment type="caution">
    <text evidence="1">The sequence shown here is derived from an EMBL/GenBank/DDBJ whole genome shotgun (WGS) entry which is preliminary data.</text>
</comment>
<sequence length="114" mass="12483">MVRRNKSRSSQSSSIHPPPQPIEGPSETQSQPSPTKIRRIGSSSNEERLQHGPPEVSSGDWAWLVQYWGSLEVQTRSKTDGSIPSWADLFIRTHSQKDGTSVGEKSAEIIGADG</sequence>
<accession>A0ACC2K9H0</accession>
<dbReference type="EMBL" id="CM056812">
    <property type="protein sequence ID" value="KAJ8617597.1"/>
    <property type="molecule type" value="Genomic_DNA"/>
</dbReference>
<name>A0ACC2K9H0_PERAE</name>
<keyword evidence="2" id="KW-1185">Reference proteome</keyword>
<organism evidence="1 2">
    <name type="scientific">Persea americana</name>
    <name type="common">Avocado</name>
    <dbReference type="NCBI Taxonomy" id="3435"/>
    <lineage>
        <taxon>Eukaryota</taxon>
        <taxon>Viridiplantae</taxon>
        <taxon>Streptophyta</taxon>
        <taxon>Embryophyta</taxon>
        <taxon>Tracheophyta</taxon>
        <taxon>Spermatophyta</taxon>
        <taxon>Magnoliopsida</taxon>
        <taxon>Magnoliidae</taxon>
        <taxon>Laurales</taxon>
        <taxon>Lauraceae</taxon>
        <taxon>Persea</taxon>
    </lineage>
</organism>
<proteinExistence type="predicted"/>
<protein>
    <submittedName>
        <fullName evidence="1">Uncharacterized protein</fullName>
    </submittedName>
</protein>
<gene>
    <name evidence="1" type="ORF">MRB53_013783</name>
</gene>
<reference evidence="1 2" key="1">
    <citation type="journal article" date="2022" name="Hortic Res">
        <title>A haplotype resolved chromosomal level avocado genome allows analysis of novel avocado genes.</title>
        <authorList>
            <person name="Nath O."/>
            <person name="Fletcher S.J."/>
            <person name="Hayward A."/>
            <person name="Shaw L.M."/>
            <person name="Masouleh A.K."/>
            <person name="Furtado A."/>
            <person name="Henry R.J."/>
            <person name="Mitter N."/>
        </authorList>
    </citation>
    <scope>NUCLEOTIDE SEQUENCE [LARGE SCALE GENOMIC DNA]</scope>
    <source>
        <strain evidence="2">cv. Hass</strain>
    </source>
</reference>
<evidence type="ECO:0000313" key="2">
    <source>
        <dbReference type="Proteomes" id="UP001234297"/>
    </source>
</evidence>